<organism evidence="2 3">
    <name type="scientific">Segniliparus rugosus (strain ATCC BAA-974 / DSM 45345 / CCUG 50838 / CIP 108380 / JCM 13579 / CDC 945)</name>
    <dbReference type="NCBI Taxonomy" id="679197"/>
    <lineage>
        <taxon>Bacteria</taxon>
        <taxon>Bacillati</taxon>
        <taxon>Actinomycetota</taxon>
        <taxon>Actinomycetes</taxon>
        <taxon>Mycobacteriales</taxon>
        <taxon>Segniliparaceae</taxon>
        <taxon>Segniliparus</taxon>
    </lineage>
</organism>
<dbReference type="AlphaFoldDB" id="E5XQ71"/>
<dbReference type="OrthoDB" id="4538206at2"/>
<evidence type="ECO:0000313" key="2">
    <source>
        <dbReference type="EMBL" id="EFV13504.2"/>
    </source>
</evidence>
<sequence>MARASSRDYDDDENELPQSWLVPASGSVRGTNSEAEREAVAEAPVDLAKLRWELDLWSKPAPESAIGQDASGQAQMEIARSRMPLRLGLAEDWRARISPHALGSAVLAAYQDATVRQFEAAKRERPYVPVAEPEETPEFDTEALKPYLMGSPRLPENYLADIAAAVERYHEAEEALERQGPPPPPKADGPQGAKVRLLVEDSMLTACEIDPDWAGQRTAAQIMNEFSKTLVYLREKEETAKTKEPVGPEAERKAALDELEDLANEGVAALLAMLNE</sequence>
<feature type="region of interest" description="Disordered" evidence="1">
    <location>
        <begin position="171"/>
        <end position="192"/>
    </location>
</feature>
<dbReference type="Proteomes" id="UP000004816">
    <property type="component" value="Unassembled WGS sequence"/>
</dbReference>
<comment type="caution">
    <text evidence="2">The sequence shown here is derived from an EMBL/GenBank/DDBJ whole genome shotgun (WGS) entry which is preliminary data.</text>
</comment>
<dbReference type="HOGENOM" id="CLU_101261_0_0_11"/>
<evidence type="ECO:0000256" key="1">
    <source>
        <dbReference type="SAM" id="MobiDB-lite"/>
    </source>
</evidence>
<name>E5XQ71_SEGRC</name>
<protein>
    <submittedName>
        <fullName evidence="2">Uncharacterized protein</fullName>
    </submittedName>
</protein>
<reference evidence="2 3" key="1">
    <citation type="journal article" date="2011" name="Stand. Genomic Sci.">
        <title>High quality draft genome sequence of Segniliparus rugosus CDC 945(T)= (ATCC BAA-974(T)).</title>
        <authorList>
            <person name="Earl A.M."/>
            <person name="Desjardins C.A."/>
            <person name="Fitzgerald M.G."/>
            <person name="Arachchi H.M."/>
            <person name="Zeng Q."/>
            <person name="Mehta T."/>
            <person name="Griggs A."/>
            <person name="Birren B.W."/>
            <person name="Toney N.C."/>
            <person name="Carr J."/>
            <person name="Posey J."/>
            <person name="Butler W.R."/>
        </authorList>
    </citation>
    <scope>NUCLEOTIDE SEQUENCE [LARGE SCALE GENOMIC DNA]</scope>
    <source>
        <strain evidence="3">ATCC BAA-974 / DSM 45345 / CCUG 50838 / CIP 108380 / JCM 13579 / CDC 945</strain>
    </source>
</reference>
<dbReference type="EMBL" id="ACZI02000001">
    <property type="protein sequence ID" value="EFV13504.2"/>
    <property type="molecule type" value="Genomic_DNA"/>
</dbReference>
<proteinExistence type="predicted"/>
<feature type="region of interest" description="Disordered" evidence="1">
    <location>
        <begin position="1"/>
        <end position="40"/>
    </location>
</feature>
<evidence type="ECO:0000313" key="3">
    <source>
        <dbReference type="Proteomes" id="UP000004816"/>
    </source>
</evidence>
<accession>E5XQ71</accession>
<dbReference type="RefSeq" id="WP_021030065.1">
    <property type="nucleotide sequence ID" value="NZ_KI391953.1"/>
</dbReference>
<dbReference type="STRING" id="679197.HMPREF9336_01643"/>
<gene>
    <name evidence="2" type="ORF">HMPREF9336_01643</name>
</gene>
<keyword evidence="3" id="KW-1185">Reference proteome</keyword>